<dbReference type="InterPro" id="IPR036259">
    <property type="entry name" value="MFS_trans_sf"/>
</dbReference>
<gene>
    <name evidence="7" type="ORF">DTL70_05630</name>
</gene>
<evidence type="ECO:0000256" key="5">
    <source>
        <dbReference type="SAM" id="Phobius"/>
    </source>
</evidence>
<keyword evidence="3 5" id="KW-1133">Transmembrane helix</keyword>
<protein>
    <submittedName>
        <fullName evidence="7">MFS transporter</fullName>
    </submittedName>
</protein>
<dbReference type="EMBL" id="QOIN01000029">
    <property type="protein sequence ID" value="RCG27167.1"/>
    <property type="molecule type" value="Genomic_DNA"/>
</dbReference>
<evidence type="ECO:0000313" key="8">
    <source>
        <dbReference type="Proteomes" id="UP000252914"/>
    </source>
</evidence>
<feature type="transmembrane region" description="Helical" evidence="5">
    <location>
        <begin position="259"/>
        <end position="276"/>
    </location>
</feature>
<comment type="caution">
    <text evidence="7">The sequence shown here is derived from an EMBL/GenBank/DDBJ whole genome shotgun (WGS) entry which is preliminary data.</text>
</comment>
<feature type="transmembrane region" description="Helical" evidence="5">
    <location>
        <begin position="226"/>
        <end position="247"/>
    </location>
</feature>
<feature type="transmembrane region" description="Helical" evidence="5">
    <location>
        <begin position="170"/>
        <end position="191"/>
    </location>
</feature>
<sequence length="404" mass="41164">MPSPPPPARGHGLSRLHVLVLAVTSAVTASNVYLSQPLLEEIAGSLRADAALLGAIPTATQLGYAAGILLLVPAGDSHDRRRLILVLTACSGLALAASAVATSAWLLAAAGFVTGLLSPVPQLVTPLAVALSEPPEGRSGGRGRVVGTVQAGLLVGILASRAYAGALAELVGWRGVYTVSCALTLLLAVVLRRCLPADPTPAGTDSYLACLASLPRLAARPPVARVVFSGALVGVAFGAFWTTLTFLLARDYHYDSARIGLFGLVAAASALASPWAGRLADRYGPRRGLAALTALVIVGWLVLLPGGTSLAWLVAGIVLLDVGVWGNQTVSQTALFSLPTPLHNRLNTSYFTCRFAGIATGSLAGSLAWSTAGWPAVAALGATCATLGLALGLLPHRAHTEPAA</sequence>
<feature type="transmembrane region" description="Helical" evidence="5">
    <location>
        <begin position="84"/>
        <end position="106"/>
    </location>
</feature>
<dbReference type="InterPro" id="IPR020846">
    <property type="entry name" value="MFS_dom"/>
</dbReference>
<dbReference type="SUPFAM" id="SSF103473">
    <property type="entry name" value="MFS general substrate transporter"/>
    <property type="match status" value="1"/>
</dbReference>
<feature type="transmembrane region" description="Helical" evidence="5">
    <location>
        <begin position="12"/>
        <end position="30"/>
    </location>
</feature>
<dbReference type="Pfam" id="PF07690">
    <property type="entry name" value="MFS_1"/>
    <property type="match status" value="2"/>
</dbReference>
<dbReference type="CDD" id="cd17324">
    <property type="entry name" value="MFS_NepI_like"/>
    <property type="match status" value="1"/>
</dbReference>
<comment type="subcellular location">
    <subcellularLocation>
        <location evidence="1">Cell membrane</location>
        <topology evidence="1">Multi-pass membrane protein</topology>
    </subcellularLocation>
</comment>
<keyword evidence="2 5" id="KW-0812">Transmembrane</keyword>
<evidence type="ECO:0000256" key="1">
    <source>
        <dbReference type="ARBA" id="ARBA00004651"/>
    </source>
</evidence>
<dbReference type="Proteomes" id="UP000252914">
    <property type="component" value="Unassembled WGS sequence"/>
</dbReference>
<dbReference type="PANTHER" id="PTHR42910:SF1">
    <property type="entry name" value="MAJOR FACILITATOR SUPERFAMILY (MFS) PROFILE DOMAIN-CONTAINING PROTEIN"/>
    <property type="match status" value="1"/>
</dbReference>
<dbReference type="GO" id="GO:0005886">
    <property type="term" value="C:plasma membrane"/>
    <property type="evidence" value="ECO:0007669"/>
    <property type="project" value="UniProtKB-SubCell"/>
</dbReference>
<accession>A0A367FBU6</accession>
<organism evidence="7 8">
    <name type="scientific">Streptomyces diacarni</name>
    <dbReference type="NCBI Taxonomy" id="2800381"/>
    <lineage>
        <taxon>Bacteria</taxon>
        <taxon>Bacillati</taxon>
        <taxon>Actinomycetota</taxon>
        <taxon>Actinomycetes</taxon>
        <taxon>Kitasatosporales</taxon>
        <taxon>Streptomycetaceae</taxon>
        <taxon>Streptomyces</taxon>
    </lineage>
</organism>
<evidence type="ECO:0000256" key="2">
    <source>
        <dbReference type="ARBA" id="ARBA00022692"/>
    </source>
</evidence>
<dbReference type="AlphaFoldDB" id="A0A367FBU6"/>
<evidence type="ECO:0000313" key="7">
    <source>
        <dbReference type="EMBL" id="RCG27167.1"/>
    </source>
</evidence>
<dbReference type="InterPro" id="IPR011701">
    <property type="entry name" value="MFS"/>
</dbReference>
<evidence type="ECO:0000256" key="3">
    <source>
        <dbReference type="ARBA" id="ARBA00022989"/>
    </source>
</evidence>
<feature type="domain" description="Major facilitator superfamily (MFS) profile" evidence="6">
    <location>
        <begin position="17"/>
        <end position="404"/>
    </location>
</feature>
<feature type="transmembrane region" description="Helical" evidence="5">
    <location>
        <begin position="288"/>
        <end position="304"/>
    </location>
</feature>
<proteinExistence type="predicted"/>
<evidence type="ECO:0000259" key="6">
    <source>
        <dbReference type="PROSITE" id="PS50850"/>
    </source>
</evidence>
<evidence type="ECO:0000256" key="4">
    <source>
        <dbReference type="ARBA" id="ARBA00023136"/>
    </source>
</evidence>
<dbReference type="GO" id="GO:0022857">
    <property type="term" value="F:transmembrane transporter activity"/>
    <property type="evidence" value="ECO:0007669"/>
    <property type="project" value="InterPro"/>
</dbReference>
<feature type="transmembrane region" description="Helical" evidence="5">
    <location>
        <begin position="376"/>
        <end position="394"/>
    </location>
</feature>
<keyword evidence="4 5" id="KW-0472">Membrane</keyword>
<keyword evidence="8" id="KW-1185">Reference proteome</keyword>
<dbReference type="PROSITE" id="PS50850">
    <property type="entry name" value="MFS"/>
    <property type="match status" value="1"/>
</dbReference>
<dbReference type="Gene3D" id="1.20.1250.20">
    <property type="entry name" value="MFS general substrate transporter like domains"/>
    <property type="match status" value="1"/>
</dbReference>
<dbReference type="PANTHER" id="PTHR42910">
    <property type="entry name" value="TRANSPORTER SCO4007-RELATED"/>
    <property type="match status" value="1"/>
</dbReference>
<feature type="transmembrane region" description="Helical" evidence="5">
    <location>
        <begin position="50"/>
        <end position="72"/>
    </location>
</feature>
<reference evidence="7 8" key="1">
    <citation type="submission" date="2018-06" db="EMBL/GenBank/DDBJ databases">
        <title>Streptomyces reniochalinae sp. nov. and Streptomyces diacarnus sp. nov. from marine sponges.</title>
        <authorList>
            <person name="Li L."/>
        </authorList>
    </citation>
    <scope>NUCLEOTIDE SEQUENCE [LARGE SCALE GENOMIC DNA]</scope>
    <source>
        <strain evidence="7 8">LHW51701</strain>
    </source>
</reference>
<name>A0A367FBU6_9ACTN</name>